<dbReference type="Proteomes" id="UP001589536">
    <property type="component" value="Unassembled WGS sequence"/>
</dbReference>
<dbReference type="InterPro" id="IPR028098">
    <property type="entry name" value="Glyco_trans_4-like_N"/>
</dbReference>
<dbReference type="InterPro" id="IPR001296">
    <property type="entry name" value="Glyco_trans_1"/>
</dbReference>
<evidence type="ECO:0000256" key="2">
    <source>
        <dbReference type="ARBA" id="ARBA00022679"/>
    </source>
</evidence>
<dbReference type="GO" id="GO:0016757">
    <property type="term" value="F:glycosyltransferase activity"/>
    <property type="evidence" value="ECO:0007669"/>
    <property type="project" value="UniProtKB-KW"/>
</dbReference>
<feature type="domain" description="Glycosyl transferase family 1" evidence="3">
    <location>
        <begin position="154"/>
        <end position="303"/>
    </location>
</feature>
<evidence type="ECO:0000313" key="5">
    <source>
        <dbReference type="EMBL" id="MFB9715240.1"/>
    </source>
</evidence>
<dbReference type="Gene3D" id="3.40.50.2000">
    <property type="entry name" value="Glycogen Phosphorylase B"/>
    <property type="match status" value="2"/>
</dbReference>
<keyword evidence="2 5" id="KW-0808">Transferase</keyword>
<organism evidence="5 6">
    <name type="scientific">Arthrobacter methylotrophus</name>
    <dbReference type="NCBI Taxonomy" id="121291"/>
    <lineage>
        <taxon>Bacteria</taxon>
        <taxon>Bacillati</taxon>
        <taxon>Actinomycetota</taxon>
        <taxon>Actinomycetes</taxon>
        <taxon>Micrococcales</taxon>
        <taxon>Micrococcaceae</taxon>
        <taxon>Arthrobacter</taxon>
    </lineage>
</organism>
<reference evidence="5 6" key="1">
    <citation type="submission" date="2024-09" db="EMBL/GenBank/DDBJ databases">
        <authorList>
            <person name="Sun Q."/>
            <person name="Mori K."/>
        </authorList>
    </citation>
    <scope>NUCLEOTIDE SEQUENCE [LARGE SCALE GENOMIC DNA]</scope>
    <source>
        <strain evidence="5 6">JCM 13519</strain>
    </source>
</reference>
<feature type="domain" description="Glycosyltransferase subfamily 4-like N-terminal" evidence="4">
    <location>
        <begin position="15"/>
        <end position="135"/>
    </location>
</feature>
<dbReference type="RefSeq" id="WP_376954584.1">
    <property type="nucleotide sequence ID" value="NZ_JBHMBH010000029.1"/>
</dbReference>
<dbReference type="CDD" id="cd03801">
    <property type="entry name" value="GT4_PimA-like"/>
    <property type="match status" value="1"/>
</dbReference>
<name>A0ABV5USS2_9MICC</name>
<keyword evidence="6" id="KW-1185">Reference proteome</keyword>
<dbReference type="EC" id="2.4.-.-" evidence="5"/>
<evidence type="ECO:0000259" key="4">
    <source>
        <dbReference type="Pfam" id="PF13439"/>
    </source>
</evidence>
<protein>
    <submittedName>
        <fullName evidence="5">Glycosyltransferase family 4 protein</fullName>
        <ecNumber evidence="5">2.4.-.-</ecNumber>
    </submittedName>
</protein>
<dbReference type="Pfam" id="PF00534">
    <property type="entry name" value="Glycos_transf_1"/>
    <property type="match status" value="1"/>
</dbReference>
<proteinExistence type="predicted"/>
<dbReference type="SUPFAM" id="SSF53756">
    <property type="entry name" value="UDP-Glycosyltransferase/glycogen phosphorylase"/>
    <property type="match status" value="1"/>
</dbReference>
<dbReference type="PANTHER" id="PTHR12526:SF630">
    <property type="entry name" value="GLYCOSYLTRANSFERASE"/>
    <property type="match status" value="1"/>
</dbReference>
<dbReference type="PANTHER" id="PTHR12526">
    <property type="entry name" value="GLYCOSYLTRANSFERASE"/>
    <property type="match status" value="1"/>
</dbReference>
<evidence type="ECO:0000259" key="3">
    <source>
        <dbReference type="Pfam" id="PF00534"/>
    </source>
</evidence>
<dbReference type="Pfam" id="PF13439">
    <property type="entry name" value="Glyco_transf_4"/>
    <property type="match status" value="1"/>
</dbReference>
<keyword evidence="1 5" id="KW-0328">Glycosyltransferase</keyword>
<accession>A0ABV5USS2</accession>
<gene>
    <name evidence="5" type="ORF">ACFFPI_14065</name>
</gene>
<evidence type="ECO:0000313" key="6">
    <source>
        <dbReference type="Proteomes" id="UP001589536"/>
    </source>
</evidence>
<evidence type="ECO:0000256" key="1">
    <source>
        <dbReference type="ARBA" id="ARBA00022676"/>
    </source>
</evidence>
<comment type="caution">
    <text evidence="5">The sequence shown here is derived from an EMBL/GenBank/DDBJ whole genome shotgun (WGS) entry which is preliminary data.</text>
</comment>
<sequence length="340" mass="37021">MSRVLLVSNRFSPDYGGIETISLALAEGFVAAGMQVEVMTHSDGGPNPFSKYQVTRRPGLLRTWRSYVEADVVFHNNICLRFLWPALFVRRPLVFAVHNWLVDGSGRIGIRERIKRRIIGFCRSITVSRAVRDSLPFESTLVYNSYNSEAFHSNGAEERSRNSIAFVGRLVSGKGCAVLIDALAQLRNRGHEFQCSIVGDGQERVALAEAVESYGLQGSVLFTGALTAEAIGAKLRETEVLAVPSHCRESFGIVALEGIASGCFVIASDDGGLPEAVGECGKVVPQRAADQLADAIAAAWHSKSWATDRFRSARAVHLRGFSERSMIDGYLEVISTALKG</sequence>
<dbReference type="EMBL" id="JBHMBH010000029">
    <property type="protein sequence ID" value="MFB9715240.1"/>
    <property type="molecule type" value="Genomic_DNA"/>
</dbReference>